<dbReference type="STRING" id="1224947.SAMN05216480_10484"/>
<dbReference type="EMBL" id="FPBK01000004">
    <property type="protein sequence ID" value="SFU45994.1"/>
    <property type="molecule type" value="Genomic_DNA"/>
</dbReference>
<dbReference type="Gene3D" id="3.40.50.10790">
    <property type="entry name" value="S-adenosyl-l-methionine hydroxide adenosyltransferase, N-terminal"/>
    <property type="match status" value="1"/>
</dbReference>
<dbReference type="OrthoDB" id="9792195at2"/>
<feature type="domain" description="S-adenosyl-l-methionine hydroxide adenosyltransferase N-terminal" evidence="3">
    <location>
        <begin position="4"/>
        <end position="145"/>
    </location>
</feature>
<dbReference type="InterPro" id="IPR046470">
    <property type="entry name" value="SAM_HAT_C"/>
</dbReference>
<evidence type="ECO:0000256" key="1">
    <source>
        <dbReference type="ARBA" id="ARBA00022691"/>
    </source>
</evidence>
<dbReference type="AlphaFoldDB" id="A0A1I7GC31"/>
<evidence type="ECO:0000259" key="3">
    <source>
        <dbReference type="Pfam" id="PF01887"/>
    </source>
</evidence>
<dbReference type="SUPFAM" id="SSF102522">
    <property type="entry name" value="Bacterial fluorinating enzyme, N-terminal domain"/>
    <property type="match status" value="1"/>
</dbReference>
<feature type="domain" description="S-adenosyl-l-methionine hydroxide adenosyltransferase C-terminal" evidence="4">
    <location>
        <begin position="170"/>
        <end position="271"/>
    </location>
</feature>
<proteinExistence type="inferred from homology"/>
<dbReference type="InterPro" id="IPR023227">
    <property type="entry name" value="SAM_OH_AdoTrfase_C_sf"/>
</dbReference>
<evidence type="ECO:0008006" key="7">
    <source>
        <dbReference type="Google" id="ProtNLM"/>
    </source>
</evidence>
<dbReference type="Pfam" id="PF01887">
    <property type="entry name" value="SAM_HAT_N"/>
    <property type="match status" value="1"/>
</dbReference>
<dbReference type="InterPro" id="IPR046469">
    <property type="entry name" value="SAM_HAT_N"/>
</dbReference>
<sequence>MAIITLTTDFGLKDPYVAAMKGAIYSQYAAATIVDITHLVSPFNIYEAAHILKNAYQHFPNGSIHIIGVDCEETPDNPLVACKFNNHYFIGADNGIFSLLAEHHAFEKMVHINLPEGMSTKHSSSHTFVRVATHLAIGGTLEVIGKPIQQIREVRSLSPIVNAQGNVITGNVIYIDNYGNVVTNIKKNWFEMIRKGREFEVVARNYNFKKIYSKYCESVNFETAKENRNDDGKKLAMFNAAGNLEIAIYRSNLQTVGGASSLLGLHYRDTVFINFF</sequence>
<protein>
    <recommendedName>
        <fullName evidence="7">S-adenosyl-l-methionine hydroxide adenosyltransferase</fullName>
    </recommendedName>
</protein>
<dbReference type="Proteomes" id="UP000199138">
    <property type="component" value="Unassembled WGS sequence"/>
</dbReference>
<keyword evidence="1" id="KW-0949">S-adenosyl-L-methionine</keyword>
<dbReference type="RefSeq" id="WP_093024552.1">
    <property type="nucleotide sequence ID" value="NZ_FPBK01000004.1"/>
</dbReference>
<name>A0A1I7GC31_9FLAO</name>
<dbReference type="InterPro" id="IPR002747">
    <property type="entry name" value="SAM_OH_AdoTrfase"/>
</dbReference>
<dbReference type="PANTHER" id="PTHR35092">
    <property type="entry name" value="CHLORINASE MJ1651"/>
    <property type="match status" value="1"/>
</dbReference>
<dbReference type="PANTHER" id="PTHR35092:SF1">
    <property type="entry name" value="CHLORINASE MJ1651"/>
    <property type="match status" value="1"/>
</dbReference>
<comment type="similarity">
    <text evidence="2">Belongs to the SAM hydrolase / SAM-dependent halogenase family.</text>
</comment>
<dbReference type="InterPro" id="IPR023228">
    <property type="entry name" value="SAM_OH_AdoTrfase_N_sf"/>
</dbReference>
<dbReference type="PIRSF" id="PIRSF006779">
    <property type="entry name" value="UCP006779"/>
    <property type="match status" value="1"/>
</dbReference>
<keyword evidence="6" id="KW-1185">Reference proteome</keyword>
<evidence type="ECO:0000313" key="5">
    <source>
        <dbReference type="EMBL" id="SFU45994.1"/>
    </source>
</evidence>
<organism evidence="5 6">
    <name type="scientific">Pustulibacterium marinum</name>
    <dbReference type="NCBI Taxonomy" id="1224947"/>
    <lineage>
        <taxon>Bacteria</taxon>
        <taxon>Pseudomonadati</taxon>
        <taxon>Bacteroidota</taxon>
        <taxon>Flavobacteriia</taxon>
        <taxon>Flavobacteriales</taxon>
        <taxon>Flavobacteriaceae</taxon>
        <taxon>Pustulibacterium</taxon>
    </lineage>
</organism>
<dbReference type="Pfam" id="PF20257">
    <property type="entry name" value="SAM_HAT_C"/>
    <property type="match status" value="1"/>
</dbReference>
<evidence type="ECO:0000313" key="6">
    <source>
        <dbReference type="Proteomes" id="UP000199138"/>
    </source>
</evidence>
<evidence type="ECO:0000256" key="2">
    <source>
        <dbReference type="ARBA" id="ARBA00024035"/>
    </source>
</evidence>
<accession>A0A1I7GC31</accession>
<gene>
    <name evidence="5" type="ORF">SAMN05216480_10484</name>
</gene>
<dbReference type="Gene3D" id="2.40.30.90">
    <property type="entry name" value="Bacterial fluorinating enzyme like"/>
    <property type="match status" value="1"/>
</dbReference>
<reference evidence="5 6" key="1">
    <citation type="submission" date="2016-10" db="EMBL/GenBank/DDBJ databases">
        <authorList>
            <person name="de Groot N.N."/>
        </authorList>
    </citation>
    <scope>NUCLEOTIDE SEQUENCE [LARGE SCALE GENOMIC DNA]</scope>
    <source>
        <strain evidence="5 6">CGMCC 1.12333</strain>
    </source>
</reference>
<dbReference type="SUPFAM" id="SSF101852">
    <property type="entry name" value="Bacterial fluorinating enzyme, C-terminal domain"/>
    <property type="match status" value="1"/>
</dbReference>
<evidence type="ECO:0000259" key="4">
    <source>
        <dbReference type="Pfam" id="PF20257"/>
    </source>
</evidence>